<keyword evidence="9" id="KW-0472">Membrane</keyword>
<protein>
    <submittedName>
        <fullName evidence="11">Nickel transport system ATP-binding protein</fullName>
    </submittedName>
</protein>
<keyword evidence="8" id="KW-1278">Translocase</keyword>
<dbReference type="PANTHER" id="PTHR43297">
    <property type="entry name" value="OLIGOPEPTIDE TRANSPORT ATP-BINDING PROTEIN APPD"/>
    <property type="match status" value="1"/>
</dbReference>
<dbReference type="PANTHER" id="PTHR43297:SF14">
    <property type="entry name" value="ATPASE AAA-TYPE CORE DOMAIN-CONTAINING PROTEIN"/>
    <property type="match status" value="1"/>
</dbReference>
<evidence type="ECO:0000256" key="7">
    <source>
        <dbReference type="ARBA" id="ARBA00022840"/>
    </source>
</evidence>
<evidence type="ECO:0000313" key="11">
    <source>
        <dbReference type="EMBL" id="SHI14852.1"/>
    </source>
</evidence>
<evidence type="ECO:0000313" key="12">
    <source>
        <dbReference type="Proteomes" id="UP000183995"/>
    </source>
</evidence>
<keyword evidence="5" id="KW-0997">Cell inner membrane</keyword>
<dbReference type="Pfam" id="PF00005">
    <property type="entry name" value="ABC_tran"/>
    <property type="match status" value="1"/>
</dbReference>
<dbReference type="RefSeq" id="WP_073080165.1">
    <property type="nucleotide sequence ID" value="NZ_FQXV01000010.1"/>
</dbReference>
<dbReference type="GO" id="GO:0005524">
    <property type="term" value="F:ATP binding"/>
    <property type="evidence" value="ECO:0007669"/>
    <property type="project" value="UniProtKB-KW"/>
</dbReference>
<dbReference type="SMART" id="SM00382">
    <property type="entry name" value="AAA"/>
    <property type="match status" value="1"/>
</dbReference>
<dbReference type="GO" id="GO:0016887">
    <property type="term" value="F:ATP hydrolysis activity"/>
    <property type="evidence" value="ECO:0007669"/>
    <property type="project" value="InterPro"/>
</dbReference>
<organism evidence="11 12">
    <name type="scientific">Sporobacter termitidis DSM 10068</name>
    <dbReference type="NCBI Taxonomy" id="1123282"/>
    <lineage>
        <taxon>Bacteria</taxon>
        <taxon>Bacillati</taxon>
        <taxon>Bacillota</taxon>
        <taxon>Clostridia</taxon>
        <taxon>Eubacteriales</taxon>
        <taxon>Oscillospiraceae</taxon>
        <taxon>Sporobacter</taxon>
    </lineage>
</organism>
<dbReference type="STRING" id="1123282.SAMN02745823_02792"/>
<evidence type="ECO:0000256" key="3">
    <source>
        <dbReference type="ARBA" id="ARBA00022448"/>
    </source>
</evidence>
<evidence type="ECO:0000256" key="5">
    <source>
        <dbReference type="ARBA" id="ARBA00022519"/>
    </source>
</evidence>
<keyword evidence="12" id="KW-1185">Reference proteome</keyword>
<evidence type="ECO:0000256" key="1">
    <source>
        <dbReference type="ARBA" id="ARBA00004202"/>
    </source>
</evidence>
<keyword evidence="3" id="KW-0813">Transport</keyword>
<gene>
    <name evidence="11" type="ORF">SAMN02745823_02792</name>
</gene>
<dbReference type="InterPro" id="IPR003593">
    <property type="entry name" value="AAA+_ATPase"/>
</dbReference>
<dbReference type="InterPro" id="IPR027417">
    <property type="entry name" value="P-loop_NTPase"/>
</dbReference>
<dbReference type="OrthoDB" id="9806285at2"/>
<name>A0A1M5YS44_9FIRM</name>
<comment type="subcellular location">
    <subcellularLocation>
        <location evidence="1">Cell membrane</location>
        <topology evidence="1">Peripheral membrane protein</topology>
    </subcellularLocation>
</comment>
<dbReference type="PROSITE" id="PS00211">
    <property type="entry name" value="ABC_TRANSPORTER_1"/>
    <property type="match status" value="1"/>
</dbReference>
<dbReference type="AlphaFoldDB" id="A0A1M5YS44"/>
<evidence type="ECO:0000259" key="10">
    <source>
        <dbReference type="PROSITE" id="PS50893"/>
    </source>
</evidence>
<comment type="similarity">
    <text evidence="2">Belongs to the ABC transporter superfamily.</text>
</comment>
<keyword evidence="4" id="KW-1003">Cell membrane</keyword>
<keyword evidence="7 11" id="KW-0067">ATP-binding</keyword>
<dbReference type="EMBL" id="FQXV01000010">
    <property type="protein sequence ID" value="SHI14852.1"/>
    <property type="molecule type" value="Genomic_DNA"/>
</dbReference>
<accession>A0A1M5YS44</accession>
<dbReference type="Proteomes" id="UP000183995">
    <property type="component" value="Unassembled WGS sequence"/>
</dbReference>
<dbReference type="InterPro" id="IPR017871">
    <property type="entry name" value="ABC_transporter-like_CS"/>
</dbReference>
<dbReference type="InterPro" id="IPR050388">
    <property type="entry name" value="ABC_Ni/Peptide_Import"/>
</dbReference>
<feature type="domain" description="ABC transporter" evidence="10">
    <location>
        <begin position="8"/>
        <end position="253"/>
    </location>
</feature>
<proteinExistence type="inferred from homology"/>
<dbReference type="PROSITE" id="PS50893">
    <property type="entry name" value="ABC_TRANSPORTER_2"/>
    <property type="match status" value="1"/>
</dbReference>
<sequence length="268" mass="29618">MSEKLLEVRNLNVRLKKSGETLVKDISFSMEKGQTLGIIGESGSGKTMTGKALLRLLNPRVFETGGEALFCGRNLLALHEDEFRSLRGKALSMIMQNPMTAFAPMTRIGKQLTVTLSAHLAIGKKEAYERALRALRDVNLHQAEKIMRSYPHELSGGMLQRAMIALALMLRPKLIIADEATSSVDAISEEMILEEFMKIRAQGISLLIVTHDFGVAAALADHILVMKDGCIMEQGTARSIFHAPRHEYTKELMDASVLAEVNNHAQSF</sequence>
<evidence type="ECO:0000256" key="4">
    <source>
        <dbReference type="ARBA" id="ARBA00022475"/>
    </source>
</evidence>
<dbReference type="Gene3D" id="3.40.50.300">
    <property type="entry name" value="P-loop containing nucleotide triphosphate hydrolases"/>
    <property type="match status" value="1"/>
</dbReference>
<keyword evidence="6" id="KW-0547">Nucleotide-binding</keyword>
<evidence type="ECO:0000256" key="9">
    <source>
        <dbReference type="ARBA" id="ARBA00023136"/>
    </source>
</evidence>
<dbReference type="SUPFAM" id="SSF52540">
    <property type="entry name" value="P-loop containing nucleoside triphosphate hydrolases"/>
    <property type="match status" value="1"/>
</dbReference>
<dbReference type="InterPro" id="IPR003439">
    <property type="entry name" value="ABC_transporter-like_ATP-bd"/>
</dbReference>
<evidence type="ECO:0000256" key="8">
    <source>
        <dbReference type="ARBA" id="ARBA00022967"/>
    </source>
</evidence>
<reference evidence="11 12" key="1">
    <citation type="submission" date="2016-11" db="EMBL/GenBank/DDBJ databases">
        <authorList>
            <person name="Jaros S."/>
            <person name="Januszkiewicz K."/>
            <person name="Wedrychowicz H."/>
        </authorList>
    </citation>
    <scope>NUCLEOTIDE SEQUENCE [LARGE SCALE GENOMIC DNA]</scope>
    <source>
        <strain evidence="11 12">DSM 10068</strain>
    </source>
</reference>
<evidence type="ECO:0000256" key="6">
    <source>
        <dbReference type="ARBA" id="ARBA00022741"/>
    </source>
</evidence>
<dbReference type="GO" id="GO:0005886">
    <property type="term" value="C:plasma membrane"/>
    <property type="evidence" value="ECO:0007669"/>
    <property type="project" value="UniProtKB-SubCell"/>
</dbReference>
<dbReference type="CDD" id="cd03257">
    <property type="entry name" value="ABC_NikE_OppD_transporters"/>
    <property type="match status" value="1"/>
</dbReference>
<evidence type="ECO:0000256" key="2">
    <source>
        <dbReference type="ARBA" id="ARBA00005417"/>
    </source>
</evidence>